<dbReference type="Gene3D" id="1.20.5.5270">
    <property type="match status" value="1"/>
</dbReference>
<dbReference type="Ensembl" id="ENSRBIT00000057232.1">
    <property type="protein sequence ID" value="ENSRBIP00000033252.1"/>
    <property type="gene ID" value="ENSRBIG00000040386.1"/>
</dbReference>
<dbReference type="InterPro" id="IPR027503">
    <property type="entry name" value="Lonm_euk"/>
</dbReference>
<accession>A0AAJ7DBF3</accession>
<dbReference type="FunFam" id="2.30.130.40:FF:000004">
    <property type="entry name" value="Lon protease homolog, mitochondrial"/>
    <property type="match status" value="1"/>
</dbReference>
<keyword evidence="7 11" id="KW-0809">Transit peptide</keyword>
<feature type="transit peptide" description="Mitochondrion" evidence="11">
    <location>
        <begin position="1"/>
        <end position="67"/>
    </location>
</feature>
<dbReference type="InterPro" id="IPR003111">
    <property type="entry name" value="Lon_prtase_N"/>
</dbReference>
<evidence type="ECO:0000256" key="2">
    <source>
        <dbReference type="ARBA" id="ARBA00022670"/>
    </source>
</evidence>
<dbReference type="InterPro" id="IPR008269">
    <property type="entry name" value="Lon_proteolytic"/>
</dbReference>
<dbReference type="InterPro" id="IPR054594">
    <property type="entry name" value="Lon_lid"/>
</dbReference>
<dbReference type="OrthoDB" id="2411602at2759"/>
<proteinExistence type="inferred from homology"/>
<evidence type="ECO:0000256" key="4">
    <source>
        <dbReference type="ARBA" id="ARBA00022801"/>
    </source>
</evidence>
<evidence type="ECO:0000256" key="10">
    <source>
        <dbReference type="ARBA" id="ARBA00050665"/>
    </source>
</evidence>
<dbReference type="Gene3D" id="1.20.58.1480">
    <property type="match status" value="1"/>
</dbReference>
<dbReference type="SUPFAM" id="SSF52540">
    <property type="entry name" value="P-loop containing nucleoside triphosphate hydrolases"/>
    <property type="match status" value="1"/>
</dbReference>
<keyword evidence="8 11" id="KW-0238">DNA-binding</keyword>
<name>A0A2K6MBU7_RHIBE</name>
<comment type="subcellular location">
    <subcellularLocation>
        <location evidence="1 11">Mitochondrion matrix</location>
    </subcellularLocation>
</comment>
<dbReference type="PROSITE" id="PS01046">
    <property type="entry name" value="LON_SER"/>
    <property type="match status" value="1"/>
</dbReference>
<dbReference type="GO" id="GO:0016887">
    <property type="term" value="F:ATP hydrolysis activity"/>
    <property type="evidence" value="ECO:0007669"/>
    <property type="project" value="UniProtKB-UniRule"/>
</dbReference>
<dbReference type="FunFam" id="1.20.5.5270:FF:000001">
    <property type="entry name" value="Lon protease homolog, mitochondrial"/>
    <property type="match status" value="1"/>
</dbReference>
<organism evidence="17 18">
    <name type="scientific">Rhinopithecus bieti</name>
    <name type="common">Black snub-nosed monkey</name>
    <name type="synonym">Pygathrix bieti</name>
    <dbReference type="NCBI Taxonomy" id="61621"/>
    <lineage>
        <taxon>Eukaryota</taxon>
        <taxon>Metazoa</taxon>
        <taxon>Chordata</taxon>
        <taxon>Craniata</taxon>
        <taxon>Vertebrata</taxon>
        <taxon>Euteleostomi</taxon>
        <taxon>Mammalia</taxon>
        <taxon>Eutheria</taxon>
        <taxon>Euarchontoglires</taxon>
        <taxon>Primates</taxon>
        <taxon>Haplorrhini</taxon>
        <taxon>Catarrhini</taxon>
        <taxon>Cercopithecidae</taxon>
        <taxon>Colobinae</taxon>
        <taxon>Rhinopithecus</taxon>
    </lineage>
</organism>
<dbReference type="InterPro" id="IPR004815">
    <property type="entry name" value="Lon_bac/euk-typ"/>
</dbReference>
<reference evidence="17 18" key="1">
    <citation type="submission" date="2016-06" db="EMBL/GenBank/DDBJ databases">
        <title>Genome of Rhinopithecus bieti.</title>
        <authorList>
            <person name="Wu"/>
            <person name="C.-I. and Zhang"/>
            <person name="Y."/>
        </authorList>
    </citation>
    <scope>NUCLEOTIDE SEQUENCE</scope>
</reference>
<keyword evidence="5 11" id="KW-0720">Serine protease</keyword>
<keyword evidence="18" id="KW-1185">Reference proteome</keyword>
<dbReference type="GO" id="GO:0003697">
    <property type="term" value="F:single-stranded DNA binding"/>
    <property type="evidence" value="ECO:0007669"/>
    <property type="project" value="TreeGrafter"/>
</dbReference>
<dbReference type="SUPFAM" id="SSF54211">
    <property type="entry name" value="Ribosomal protein S5 domain 2-like"/>
    <property type="match status" value="1"/>
</dbReference>
<dbReference type="RefSeq" id="XP_017702652.1">
    <property type="nucleotide sequence ID" value="XM_017847163.1"/>
</dbReference>
<evidence type="ECO:0000256" key="14">
    <source>
        <dbReference type="SAM" id="MobiDB-lite"/>
    </source>
</evidence>
<feature type="chain" id="PRO_5044509130" description="Lon protease homolog, mitochondrial" evidence="11">
    <location>
        <begin position="68"/>
        <end position="961"/>
    </location>
</feature>
<dbReference type="GO" id="GO:0051131">
    <property type="term" value="P:chaperone-mediated protein complex assembly"/>
    <property type="evidence" value="ECO:0007669"/>
    <property type="project" value="UniProtKB-UniRule"/>
</dbReference>
<dbReference type="Pfam" id="PF22667">
    <property type="entry name" value="Lon_lid"/>
    <property type="match status" value="1"/>
</dbReference>
<feature type="compositionally biased region" description="Basic and acidic residues" evidence="14">
    <location>
        <begin position="244"/>
        <end position="256"/>
    </location>
</feature>
<dbReference type="Ensembl" id="ENSRBIT00000057225.1">
    <property type="protein sequence ID" value="ENSRBIP00000033246.1"/>
    <property type="gene ID" value="ENSRBIG00000040386.1"/>
</dbReference>
<dbReference type="PANTHER" id="PTHR43718">
    <property type="entry name" value="LON PROTEASE"/>
    <property type="match status" value="1"/>
</dbReference>
<evidence type="ECO:0000313" key="17">
    <source>
        <dbReference type="Ensembl" id="ENSRBIP00000033252.1"/>
    </source>
</evidence>
<dbReference type="Pfam" id="PF02190">
    <property type="entry name" value="LON_substr_bdg"/>
    <property type="match status" value="1"/>
</dbReference>
<comment type="similarity">
    <text evidence="11 12 13">Belongs to the peptidase S16 family.</text>
</comment>
<keyword evidence="4 11" id="KW-0378">Hydrolase</keyword>
<dbReference type="InterPro" id="IPR008268">
    <property type="entry name" value="Peptidase_S16_AS"/>
</dbReference>
<evidence type="ECO:0000259" key="15">
    <source>
        <dbReference type="PROSITE" id="PS51786"/>
    </source>
</evidence>
<dbReference type="GO" id="GO:0043565">
    <property type="term" value="F:sequence-specific DNA binding"/>
    <property type="evidence" value="ECO:0007669"/>
    <property type="project" value="UniProtKB-UniRule"/>
</dbReference>
<dbReference type="Gene3D" id="1.10.8.60">
    <property type="match status" value="1"/>
</dbReference>
<dbReference type="FunFam" id="1.10.8.60:FF:000043">
    <property type="entry name" value="Lon protease homolog, mitochondrial"/>
    <property type="match status" value="1"/>
</dbReference>
<dbReference type="InterPro" id="IPR014721">
    <property type="entry name" value="Ribsml_uS5_D2-typ_fold_subgr"/>
</dbReference>
<dbReference type="InterPro" id="IPR015947">
    <property type="entry name" value="PUA-like_sf"/>
</dbReference>
<dbReference type="GO" id="GO:0034599">
    <property type="term" value="P:cellular response to oxidative stress"/>
    <property type="evidence" value="ECO:0007669"/>
    <property type="project" value="UniProtKB-UniRule"/>
</dbReference>
<comment type="catalytic activity">
    <reaction evidence="10 11">
        <text>Hydrolysis of proteins in presence of ATP.</text>
        <dbReference type="EC" id="3.4.21.53"/>
    </reaction>
</comment>
<dbReference type="InterPro" id="IPR003593">
    <property type="entry name" value="AAA+_ATPase"/>
</dbReference>
<dbReference type="GO" id="GO:0070407">
    <property type="term" value="P:oxidation-dependent protein catabolic process"/>
    <property type="evidence" value="ECO:0007669"/>
    <property type="project" value="UniProtKB-UniRule"/>
</dbReference>
<dbReference type="GO" id="GO:0006515">
    <property type="term" value="P:protein quality control for misfolded or incompletely synthesized proteins"/>
    <property type="evidence" value="ECO:0007669"/>
    <property type="project" value="UniProtKB-UniRule"/>
</dbReference>
<dbReference type="PROSITE" id="PS51787">
    <property type="entry name" value="LON_N"/>
    <property type="match status" value="1"/>
</dbReference>
<dbReference type="InterPro" id="IPR046336">
    <property type="entry name" value="Lon_prtase_N_sf"/>
</dbReference>
<evidence type="ECO:0000256" key="3">
    <source>
        <dbReference type="ARBA" id="ARBA00022741"/>
    </source>
</evidence>
<feature type="binding site" evidence="11">
    <location>
        <begin position="523"/>
        <end position="530"/>
    </location>
    <ligand>
        <name>ATP</name>
        <dbReference type="ChEBI" id="CHEBI:30616"/>
    </ligand>
</feature>
<dbReference type="SUPFAM" id="SSF88697">
    <property type="entry name" value="PUA domain-like"/>
    <property type="match status" value="1"/>
</dbReference>
<dbReference type="CTD" id="9361"/>
<feature type="region of interest" description="Disordered" evidence="14">
    <location>
        <begin position="76"/>
        <end position="105"/>
    </location>
</feature>
<accession>A0A2K6MBU7</accession>
<keyword evidence="3 11" id="KW-0547">Nucleotide-binding</keyword>
<dbReference type="GO" id="GO:0005759">
    <property type="term" value="C:mitochondrial matrix"/>
    <property type="evidence" value="ECO:0007669"/>
    <property type="project" value="UniProtKB-SubCell"/>
</dbReference>
<dbReference type="Pfam" id="PF05362">
    <property type="entry name" value="Lon_C"/>
    <property type="match status" value="1"/>
</dbReference>
<dbReference type="FunFam" id="3.30.230.10:FF:000015">
    <property type="entry name" value="Lon protease homolog, mitochondrial"/>
    <property type="match status" value="1"/>
</dbReference>
<dbReference type="FunFam" id="3.40.50.300:FF:000021">
    <property type="entry name" value="Lon protease homolog"/>
    <property type="match status" value="1"/>
</dbReference>
<evidence type="ECO:0000259" key="16">
    <source>
        <dbReference type="PROSITE" id="PS51787"/>
    </source>
</evidence>
<comment type="function">
    <text evidence="11">ATP-dependent serine protease that mediates the selective degradation of misfolded, unassembled or oxidatively damaged polypeptides as well as certain short-lived regulatory proteins in the mitochondrial matrix. May also have a chaperone function in the assembly of inner membrane protein complexes. Participates in the regulation of mitochondrial gene expression and in the maintenance of the integrity of the mitochondrial genome. Binds to mitochondrial promoters and RNA in a single-stranded, site-specific, and strand-specific manner. May regulate mitochondrial DNA replication and/or gene expression using site-specific, single-stranded DNA binding to target the degradation of regulatory proteins binding to adjacent sites in mitochondrial promoters.</text>
</comment>
<dbReference type="Pfam" id="PF00004">
    <property type="entry name" value="AAA"/>
    <property type="match status" value="1"/>
</dbReference>
<dbReference type="InterPro" id="IPR027065">
    <property type="entry name" value="Lon_Prtase"/>
</dbReference>
<evidence type="ECO:0000256" key="9">
    <source>
        <dbReference type="ARBA" id="ARBA00023128"/>
    </source>
</evidence>
<dbReference type="HAMAP" id="MF_03120">
    <property type="entry name" value="lonm_euk"/>
    <property type="match status" value="1"/>
</dbReference>
<evidence type="ECO:0000256" key="1">
    <source>
        <dbReference type="ARBA" id="ARBA00004305"/>
    </source>
</evidence>
<evidence type="ECO:0000256" key="12">
    <source>
        <dbReference type="PROSITE-ProRule" id="PRU01122"/>
    </source>
</evidence>
<feature type="active site" evidence="11 12">
    <location>
        <position position="855"/>
    </location>
</feature>
<dbReference type="AlphaFoldDB" id="A0A2K6MBU7"/>
<dbReference type="GO" id="GO:0004252">
    <property type="term" value="F:serine-type endopeptidase activity"/>
    <property type="evidence" value="ECO:0007669"/>
    <property type="project" value="UniProtKB-UniRule"/>
</dbReference>
<dbReference type="Gene3D" id="2.30.130.40">
    <property type="entry name" value="LON domain-like"/>
    <property type="match status" value="1"/>
</dbReference>
<dbReference type="Gene3D" id="3.40.50.300">
    <property type="entry name" value="P-loop containing nucleotide triphosphate hydrolases"/>
    <property type="match status" value="1"/>
</dbReference>
<dbReference type="GO" id="GO:0004176">
    <property type="term" value="F:ATP-dependent peptidase activity"/>
    <property type="evidence" value="ECO:0007669"/>
    <property type="project" value="UniProtKB-UniRule"/>
</dbReference>
<comment type="subunit">
    <text evidence="11">Homohexamer. Organized in a ring with a central cavity. The ATP-binding and proteolytic domains (AP-domain) form a hexameric chamber, while the N-terminal domain is arranged as a trimer of dimers. DNA and RNA binding is stimulated by substrate and inhibited by ATP binding. Interacts with TWNK and mitochondrial DNA polymerase subunit POLG.</text>
</comment>
<dbReference type="InterPro" id="IPR003959">
    <property type="entry name" value="ATPase_AAA_core"/>
</dbReference>
<dbReference type="Proteomes" id="UP000233180">
    <property type="component" value="Unassembled WGS sequence"/>
</dbReference>
<dbReference type="InterPro" id="IPR020568">
    <property type="entry name" value="Ribosomal_Su5_D2-typ_SF"/>
</dbReference>
<evidence type="ECO:0000256" key="11">
    <source>
        <dbReference type="HAMAP-Rule" id="MF_03120"/>
    </source>
</evidence>
<dbReference type="PANTHER" id="PTHR43718:SF2">
    <property type="entry name" value="LON PROTEASE HOMOLOG, MITOCHONDRIAL"/>
    <property type="match status" value="1"/>
</dbReference>
<evidence type="ECO:0000256" key="6">
    <source>
        <dbReference type="ARBA" id="ARBA00022840"/>
    </source>
</evidence>
<dbReference type="InterPro" id="IPR027417">
    <property type="entry name" value="P-loop_NTPase"/>
</dbReference>
<evidence type="ECO:0000256" key="7">
    <source>
        <dbReference type="ARBA" id="ARBA00022946"/>
    </source>
</evidence>
<dbReference type="SMART" id="SM00382">
    <property type="entry name" value="AAA"/>
    <property type="match status" value="1"/>
</dbReference>
<dbReference type="FunFam" id="1.20.58.1480:FF:000002">
    <property type="entry name" value="Lon protease homolog, mitochondrial"/>
    <property type="match status" value="1"/>
</dbReference>
<dbReference type="GO" id="GO:0007005">
    <property type="term" value="P:mitochondrion organization"/>
    <property type="evidence" value="ECO:0007669"/>
    <property type="project" value="TreeGrafter"/>
</dbReference>
<dbReference type="GeneTree" id="ENSGT00530000063553"/>
<dbReference type="EC" id="3.4.21.53" evidence="11"/>
<dbReference type="GO" id="GO:0005524">
    <property type="term" value="F:ATP binding"/>
    <property type="evidence" value="ECO:0007669"/>
    <property type="project" value="UniProtKB-UniRule"/>
</dbReference>
<feature type="active site" evidence="11 12">
    <location>
        <position position="898"/>
    </location>
</feature>
<dbReference type="CDD" id="cd19500">
    <property type="entry name" value="RecA-like_Lon"/>
    <property type="match status" value="1"/>
</dbReference>
<dbReference type="KEGG" id="rbb:108512096"/>
<evidence type="ECO:0000313" key="18">
    <source>
        <dbReference type="Proteomes" id="UP000233180"/>
    </source>
</evidence>
<keyword evidence="9 11" id="KW-0496">Mitochondrion</keyword>
<evidence type="ECO:0000256" key="13">
    <source>
        <dbReference type="RuleBase" id="RU000591"/>
    </source>
</evidence>
<evidence type="ECO:0000256" key="5">
    <source>
        <dbReference type="ARBA" id="ARBA00022825"/>
    </source>
</evidence>
<dbReference type="NCBIfam" id="TIGR00763">
    <property type="entry name" value="lon"/>
    <property type="match status" value="1"/>
</dbReference>
<dbReference type="Gene3D" id="3.30.230.10">
    <property type="match status" value="1"/>
</dbReference>
<gene>
    <name evidence="11 17" type="primary">LONP1</name>
</gene>
<dbReference type="PROSITE" id="PS51786">
    <property type="entry name" value="LON_PROTEOLYTIC"/>
    <property type="match status" value="1"/>
</dbReference>
<feature type="region of interest" description="Disordered" evidence="14">
    <location>
        <begin position="218"/>
        <end position="258"/>
    </location>
</feature>
<keyword evidence="2 11" id="KW-0645">Protease</keyword>
<feature type="compositionally biased region" description="Gly residues" evidence="14">
    <location>
        <begin position="91"/>
        <end position="105"/>
    </location>
</feature>
<feature type="domain" description="Lon N-terminal" evidence="16">
    <location>
        <begin position="124"/>
        <end position="370"/>
    </location>
</feature>
<protein>
    <recommendedName>
        <fullName evidence="11">Lon protease homolog, mitochondrial</fullName>
        <ecNumber evidence="11">3.4.21.53</ecNumber>
    </recommendedName>
    <alternativeName>
        <fullName evidence="11">Lon protease-like protein</fullName>
        <shortName evidence="11">LONP</shortName>
    </alternativeName>
    <alternativeName>
        <fullName evidence="11">Mitochondrial ATP-dependent protease Lon</fullName>
    </alternativeName>
    <alternativeName>
        <fullName evidence="11">Serine protease 15</fullName>
    </alternativeName>
</protein>
<feature type="compositionally biased region" description="Basic residues" evidence="14">
    <location>
        <begin position="233"/>
        <end position="243"/>
    </location>
</feature>
<reference evidence="17" key="2">
    <citation type="submission" date="2025-05" db="UniProtKB">
        <authorList>
            <consortium name="Ensembl"/>
        </authorList>
    </citation>
    <scope>IDENTIFICATION</scope>
</reference>
<evidence type="ECO:0000256" key="8">
    <source>
        <dbReference type="ARBA" id="ARBA00023125"/>
    </source>
</evidence>
<sequence length="961" mass="106851">MAASTGYVRLWGAARCWALRRPILAAAGGRVPTAAGAWLFRGRRACDAFPPWALWGRGPVTGGQWRGFWEANSRGGGAFSGGQDAPEGGAEEGAGGAGGSAGGGEGPVITALTPMTIPDVFPHLPLIAITRNPVFPRFIKIIEVKNKKLVELLRRKVRLAQPYVGVFLKRDDNNESDVVENLDEIYHTGTFAQIHEMQDLGDKLRMIVMGHRRVHISRQLEVEPEEPEAENKHKPRRKSKRSKKEAEDELSARHPAELAIEPAPELPAEVLMVEVENVVHEDFQVTEEVKALTAEIVKTIRDIIALNPLYRESVLQMMQAGQRVVDNPIYLSDMGAALTGAESHELQDVLEETNIPKRLYKALSLLKKEFELSKLQQRLGREVEEKIKQTHRKYLLQEQLKIIKKELGLEKDDKDAIEEKFRERLKELVVPKHVMDVVDEELSKLGLLDNHSSEFNVTRNYLDWLTSIPWGKYSNENLDLVRAQAVLEEDHYGMEDVKKRILEFIAVSQLRGSTQGKILCFYGPPGVGKTSIARSIARALNREYFRFSVGGMTDVAEIKGHRRTYVGAMPGKIIQCLKKTKTENPLILIDEVDKIGRGYQGDPSSALLELLDPEQNANFLDHYLDVPVDLSKVLFICTANVTDTIPEPLRDRMEMINVSGYVAQEKLAIAERYLVPQARALCGLDESKAKLSSDVLTLLIKQYCRESGVRNLQKQVEKVLRKSAYKIVSGEAESVEVTPENLQDFVGKPVFTVERMYDVTPPGVVMGLAWTAMGGSTLFVETSLRRPQDKDAKGDKDGSLEVTGQLGEVMKESARIAYTFARAFLMQHAPANNYLVTSHIHLHVPEGATPKDGPSAGCTIVTALLSLAMGRPVRQNLAMTGEVSLTGKILPVGGIKEKTIAAKRAGVTCIVLPAENKKDFYDLAAFITEGLEVHFVEHYREIFDIAFPEEQAEAEALAVER</sequence>
<dbReference type="GeneID" id="108512096"/>
<feature type="domain" description="Lon proteolytic" evidence="15">
    <location>
        <begin position="759"/>
        <end position="949"/>
    </location>
</feature>
<keyword evidence="6 11" id="KW-0067">ATP-binding</keyword>
<dbReference type="SMART" id="SM00464">
    <property type="entry name" value="LON"/>
    <property type="match status" value="1"/>
</dbReference>
<dbReference type="PRINTS" id="PR00830">
    <property type="entry name" value="ENDOLAPTASE"/>
</dbReference>